<gene>
    <name evidence="2" type="ORF">IDM40_05545</name>
</gene>
<dbReference type="InterPro" id="IPR046210">
    <property type="entry name" value="DUF6243"/>
</dbReference>
<sequence>MAKNKDNLLGMGGQRSTVSRSDLKGGRGGGVGGADRQARDHRQDLLRRIQERNARAADQGAGGA</sequence>
<proteinExistence type="predicted"/>
<evidence type="ECO:0000256" key="1">
    <source>
        <dbReference type="SAM" id="MobiDB-lite"/>
    </source>
</evidence>
<accession>A0ABR9P2Z1</accession>
<keyword evidence="3" id="KW-1185">Reference proteome</keyword>
<comment type="caution">
    <text evidence="2">The sequence shown here is derived from an EMBL/GenBank/DDBJ whole genome shotgun (WGS) entry which is preliminary data.</text>
</comment>
<evidence type="ECO:0000313" key="2">
    <source>
        <dbReference type="EMBL" id="MBE2998170.1"/>
    </source>
</evidence>
<feature type="region of interest" description="Disordered" evidence="1">
    <location>
        <begin position="1"/>
        <end position="45"/>
    </location>
</feature>
<reference evidence="2 3" key="1">
    <citation type="submission" date="2020-09" db="EMBL/GenBank/DDBJ databases">
        <title>Diversity and distribution of actinomycetes associated with coral in the coast of Hainan.</title>
        <authorList>
            <person name="Li F."/>
        </authorList>
    </citation>
    <scope>NUCLEOTIDE SEQUENCE [LARGE SCALE GENOMIC DNA]</scope>
    <source>
        <strain evidence="2 3">HNM0947</strain>
    </source>
</reference>
<name>A0ABR9P2Z1_9ACTN</name>
<protein>
    <submittedName>
        <fullName evidence="2">Uncharacterized protein</fullName>
    </submittedName>
</protein>
<feature type="compositionally biased region" description="Basic and acidic residues" evidence="1">
    <location>
        <begin position="36"/>
        <end position="45"/>
    </location>
</feature>
<dbReference type="Pfam" id="PF19756">
    <property type="entry name" value="DUF6243"/>
    <property type="match status" value="1"/>
</dbReference>
<dbReference type="Proteomes" id="UP000806528">
    <property type="component" value="Unassembled WGS sequence"/>
</dbReference>
<dbReference type="RefSeq" id="WP_193120824.1">
    <property type="nucleotide sequence ID" value="NZ_JADBGI010000004.1"/>
</dbReference>
<organism evidence="2 3">
    <name type="scientific">Nocardiopsis coralli</name>
    <dbReference type="NCBI Taxonomy" id="2772213"/>
    <lineage>
        <taxon>Bacteria</taxon>
        <taxon>Bacillati</taxon>
        <taxon>Actinomycetota</taxon>
        <taxon>Actinomycetes</taxon>
        <taxon>Streptosporangiales</taxon>
        <taxon>Nocardiopsidaceae</taxon>
        <taxon>Nocardiopsis</taxon>
    </lineage>
</organism>
<dbReference type="EMBL" id="JADBGI010000004">
    <property type="protein sequence ID" value="MBE2998170.1"/>
    <property type="molecule type" value="Genomic_DNA"/>
</dbReference>
<evidence type="ECO:0000313" key="3">
    <source>
        <dbReference type="Proteomes" id="UP000806528"/>
    </source>
</evidence>